<organism evidence="2 3">
    <name type="scientific">Adiantum capillus-veneris</name>
    <name type="common">Maidenhair fern</name>
    <dbReference type="NCBI Taxonomy" id="13818"/>
    <lineage>
        <taxon>Eukaryota</taxon>
        <taxon>Viridiplantae</taxon>
        <taxon>Streptophyta</taxon>
        <taxon>Embryophyta</taxon>
        <taxon>Tracheophyta</taxon>
        <taxon>Polypodiopsida</taxon>
        <taxon>Polypodiidae</taxon>
        <taxon>Polypodiales</taxon>
        <taxon>Pteridineae</taxon>
        <taxon>Pteridaceae</taxon>
        <taxon>Vittarioideae</taxon>
        <taxon>Adiantum</taxon>
    </lineage>
</organism>
<name>A0A9D4UFK9_ADICA</name>
<evidence type="ECO:0000313" key="3">
    <source>
        <dbReference type="Proteomes" id="UP000886520"/>
    </source>
</evidence>
<keyword evidence="1" id="KW-0812">Transmembrane</keyword>
<keyword evidence="1" id="KW-1133">Transmembrane helix</keyword>
<protein>
    <submittedName>
        <fullName evidence="2">Uncharacterized protein</fullName>
    </submittedName>
</protein>
<dbReference type="AlphaFoldDB" id="A0A9D4UFK9"/>
<dbReference type="Proteomes" id="UP000886520">
    <property type="component" value="Chromosome 17"/>
</dbReference>
<dbReference type="EMBL" id="JABFUD020000017">
    <property type="protein sequence ID" value="KAI5067048.1"/>
    <property type="molecule type" value="Genomic_DNA"/>
</dbReference>
<reference evidence="2" key="1">
    <citation type="submission" date="2021-01" db="EMBL/GenBank/DDBJ databases">
        <title>Adiantum capillus-veneris genome.</title>
        <authorList>
            <person name="Fang Y."/>
            <person name="Liao Q."/>
        </authorList>
    </citation>
    <scope>NUCLEOTIDE SEQUENCE</scope>
    <source>
        <strain evidence="2">H3</strain>
        <tissue evidence="2">Leaf</tissue>
    </source>
</reference>
<comment type="caution">
    <text evidence="2">The sequence shown here is derived from an EMBL/GenBank/DDBJ whole genome shotgun (WGS) entry which is preliminary data.</text>
</comment>
<gene>
    <name evidence="2" type="ORF">GOP47_0017576</name>
</gene>
<evidence type="ECO:0000313" key="2">
    <source>
        <dbReference type="EMBL" id="KAI5067048.1"/>
    </source>
</evidence>
<proteinExistence type="predicted"/>
<evidence type="ECO:0000256" key="1">
    <source>
        <dbReference type="SAM" id="Phobius"/>
    </source>
</evidence>
<keyword evidence="1" id="KW-0472">Membrane</keyword>
<accession>A0A9D4UFK9</accession>
<sequence length="200" mass="22669">MEQKSEKHWNVTNVADLPRNLLYCGNIVLFIFWSYRICTRVVLRRVTSLEVLVAPGSCGLTMEEALCDMCAPKMVVESAIRSPVTLSAIFYIMKRWHAYAHNQAASRGALTNVLLTVTCRDMISKEMYNEEQWTQRRCSNVLNQAAMPLFHIPAGCSSMPDIVHGRGHTPSLKLDIYSKKLSVLLSPFLLLFRTSFRLGV</sequence>
<keyword evidence="3" id="KW-1185">Reference proteome</keyword>
<feature type="transmembrane region" description="Helical" evidence="1">
    <location>
        <begin position="20"/>
        <end position="38"/>
    </location>
</feature>